<dbReference type="EMBL" id="JAMDGZ010000041">
    <property type="protein sequence ID" value="MDD1015610.1"/>
    <property type="molecule type" value="Genomic_DNA"/>
</dbReference>
<keyword evidence="6" id="KW-0808">Transferase</keyword>
<dbReference type="InterPro" id="IPR032675">
    <property type="entry name" value="LRR_dom_sf"/>
</dbReference>
<evidence type="ECO:0000256" key="1">
    <source>
        <dbReference type="ARBA" id="ARBA00000900"/>
    </source>
</evidence>
<keyword evidence="6" id="KW-1035">Host cytoplasm</keyword>
<feature type="domain" description="NEL" evidence="7">
    <location>
        <begin position="1285"/>
        <end position="1637"/>
    </location>
</feature>
<dbReference type="InterPro" id="IPR046673">
    <property type="entry name" value="ToxA_N"/>
</dbReference>
<dbReference type="Gene3D" id="1.20.58.360">
    <property type="entry name" value="Shigella T3SS effector IpaH defines"/>
    <property type="match status" value="1"/>
</dbReference>
<dbReference type="Proteomes" id="UP001148184">
    <property type="component" value="Unassembled WGS sequence"/>
</dbReference>
<dbReference type="PROSITE" id="PS52053">
    <property type="entry name" value="NEL"/>
    <property type="match status" value="1"/>
</dbReference>
<evidence type="ECO:0000313" key="8">
    <source>
        <dbReference type="EMBL" id="MDD1015610.1"/>
    </source>
</evidence>
<keyword evidence="4" id="KW-0677">Repeat</keyword>
<dbReference type="InterPro" id="IPR001611">
    <property type="entry name" value="Leu-rich_rpt"/>
</dbReference>
<accession>A0ABT5PBK7</accession>
<name>A0ABT5PBK7_9PSED</name>
<dbReference type="Pfam" id="PF20178">
    <property type="entry name" value="ToxA_N"/>
    <property type="match status" value="1"/>
</dbReference>
<keyword evidence="3" id="KW-0433">Leucine-rich repeat</keyword>
<dbReference type="SUPFAM" id="SSF52058">
    <property type="entry name" value="L domain-like"/>
    <property type="match status" value="1"/>
</dbReference>
<dbReference type="Gene3D" id="3.80.10.10">
    <property type="entry name" value="Ribonuclease Inhibitor"/>
    <property type="match status" value="2"/>
</dbReference>
<evidence type="ECO:0000256" key="4">
    <source>
        <dbReference type="ARBA" id="ARBA00022737"/>
    </source>
</evidence>
<protein>
    <recommendedName>
        <fullName evidence="2">RING-type E3 ubiquitin transferase</fullName>
        <ecNumber evidence="2">2.3.2.27</ecNumber>
    </recommendedName>
</protein>
<keyword evidence="5" id="KW-0843">Virulence</keyword>
<evidence type="ECO:0000256" key="5">
    <source>
        <dbReference type="ARBA" id="ARBA00023026"/>
    </source>
</evidence>
<comment type="similarity">
    <text evidence="6">Belongs to the LRR-containing bacterial E3 ligase family.</text>
</comment>
<dbReference type="InterPro" id="IPR029487">
    <property type="entry name" value="NEL_dom"/>
</dbReference>
<keyword evidence="9" id="KW-1185">Reference proteome</keyword>
<dbReference type="PANTHER" id="PTHR45712">
    <property type="entry name" value="AGAP008170-PA"/>
    <property type="match status" value="1"/>
</dbReference>
<evidence type="ECO:0000256" key="6">
    <source>
        <dbReference type="PROSITE-ProRule" id="PRU01398"/>
    </source>
</evidence>
<keyword evidence="6" id="KW-0833">Ubl conjugation pathway</keyword>
<dbReference type="Pfam" id="PF14496">
    <property type="entry name" value="NEL"/>
    <property type="match status" value="1"/>
</dbReference>
<comment type="catalytic activity">
    <reaction evidence="1">
        <text>S-ubiquitinyl-[E2 ubiquitin-conjugating enzyme]-L-cysteine + [acceptor protein]-L-lysine = [E2 ubiquitin-conjugating enzyme]-L-cysteine + N(6)-ubiquitinyl-[acceptor protein]-L-lysine.</text>
        <dbReference type="EC" id="2.3.2.27"/>
    </reaction>
</comment>
<sequence>MPDIPDTAHQVFHQRRLEAALRPRLQHLKASDLQGLLYSQRAIYLDADGAPLAWFSNSSETLRQALLKALNQQQSTRRRLAWRLAGLHNITDFAEPLLTQALREQYGVQVDVKLACLHRWASDFEGPRQGIGGRRVEKGPERRVSLLEAALQNFEENEDFHFSFISRSGNPLDKLALRPADFARLSRQLDLGQAYQNHLQQVFDTPSTARQLSRDMTQAISSDFQVTLQRARMTGDISASSYQMLQALMAQGSATLDGKAVACRRISMLDCELGDVLLIGPPAATSAATERCIAWMAAVPSQPLKEYASTSAFASDLAAKLKSADFFSAVAAKVPQGLQGVFAQRVDRALYAPAAAADGAIREALTRPRLEIVERTIPGPLWTTLQDLQVRRLKANARVLAVPTGDEDYLTRLGRLEVWLQVGVNVLSVAAFVVPGLNEVMLAVTGAQIMDSVFHGVHAWEQGETAEAVQQFVSVGLNLGAFAGLGAVGAVLRPSSFVDGLVQVELPNGQARLWKSDLNGYASDISPGADVEANELGQYLHDGRHFLRFDQQWYEQRYDAQRQQWRLVHPNDPEAYEPPLAHNGEGVWTWHGEQPLNWERRQLLRRLGALSDGLDDTTLERAAAISGIDEAALRHLYVHQNPVPALLADTLQRLQFQRRASRLVETIRDGELTDDELAAQRGEIFARLYRGTLQGLSPGALRLIRDFPSLPARVAREIESQATLSELEQLQQTGGRVPLRLAEEARVYQQQVRLCRALEGLHGARPDNLDSERLALGLLESLPGWTGDVRLELREHVLSGRLLAAVGRADGELKSLVNTGRRYCSYDAVGNELFVGKDFYAAVLRALPDAERNALGVQVSDSQPLQHRLQALAFADRTRSSRLLGQRPARPWHQSPLRLADGRAGYPLGGAVGTLGGEARRRLGRLYPQLDRAQIGRLLGELRETGVDVADSITALESQYRQLQVKLDYWARPLARHSTRRAVATRLKMAWQRGGGASRHKLDLKGLDLTELPTLDATFSHITELDLRSVKDGAIPSRLFDCFPKLRALGLNDNALEQIPASITKLLELEELALTNNRLQVSQTLLEPLRPLRKLKIISLARNQLGELADGAIDTLTSLPVLTRLELQSNQLLLDAAQIDKLADLQLNYLDLHDNRITLDEAASTAFAKFIYLNKLILRDNPLRRAPDLSFMPWLKELDLSHCELSEWPQGLTRLMDQNQYQLRSINLADNTIEAIPSLVETRFGQHVLEFGQRGPLSLRLDNNPLNAQGVLHLHAIGLPHVFSGETHAQPLWLNGVSQGRQDLWRGLFDEGRNHALKSALSTLERSQAVRVDLAHVNGRVWGMLELAGQDQALTENLEEIAAGYPETCGDAGADVFSALEVEVMAYRLGNEAASEQGRVDTLLQLYRQLYRRHQVERIADRISSARQIARDVLSEGDPLAYPPLDPLDDISDQDLSHTVDDIEIRLALRQALSGAKRLNYPEPSSGMLYRHTAYVSDRLARRVEAAVRVLDTPLGRREWLLELPGWWRFVKQRYQGPFMELSERWYQGLEYADYCLGVSQEPVRVLDDSLLSYLATQAGDADFTAAGITPVWQDEAGNLMKKDFNEHQYKVFTDSLQRGRAEAERTLLARLTPVLD</sequence>
<keyword evidence="6" id="KW-0832">Ubl conjugation</keyword>
<evidence type="ECO:0000256" key="2">
    <source>
        <dbReference type="ARBA" id="ARBA00012483"/>
    </source>
</evidence>
<dbReference type="EC" id="2.3.2.27" evidence="2"/>
<comment type="PTM">
    <text evidence="6">Ubiquitinated in the presence of host E1 ubiquitin-activating enzyme, E2 ubiquitin-conjugating enzyme and ubiquitin.</text>
</comment>
<reference evidence="8 9" key="1">
    <citation type="submission" date="2022-05" db="EMBL/GenBank/DDBJ databases">
        <title>Novel Pseudomonas spp. Isolated from a Rainbow Trout Aquaculture Facility.</title>
        <authorList>
            <person name="Testerman T."/>
            <person name="Graf J."/>
        </authorList>
    </citation>
    <scope>NUCLEOTIDE SEQUENCE [LARGE SCALE GENOMIC DNA]</scope>
    <source>
        <strain evidence="8 9">ID1025</strain>
    </source>
</reference>
<dbReference type="PROSITE" id="PS51450">
    <property type="entry name" value="LRR"/>
    <property type="match status" value="1"/>
</dbReference>
<dbReference type="InterPro" id="IPR003591">
    <property type="entry name" value="Leu-rich_rpt_typical-subtyp"/>
</dbReference>
<dbReference type="InterPro" id="IPR050333">
    <property type="entry name" value="SLRP"/>
</dbReference>
<proteinExistence type="inferred from homology"/>
<dbReference type="PANTHER" id="PTHR45712:SF22">
    <property type="entry name" value="INSULIN-LIKE GROWTH FACTOR-BINDING PROTEIN COMPLEX ACID LABILE SUBUNIT"/>
    <property type="match status" value="1"/>
</dbReference>
<evidence type="ECO:0000313" key="9">
    <source>
        <dbReference type="Proteomes" id="UP001148184"/>
    </source>
</evidence>
<dbReference type="SMART" id="SM00369">
    <property type="entry name" value="LRR_TYP"/>
    <property type="match status" value="3"/>
</dbReference>
<organism evidence="8 9">
    <name type="scientific">Pseudomonas rubra</name>
    <dbReference type="NCBI Taxonomy" id="2942627"/>
    <lineage>
        <taxon>Bacteria</taxon>
        <taxon>Pseudomonadati</taxon>
        <taxon>Pseudomonadota</taxon>
        <taxon>Gammaproteobacteria</taxon>
        <taxon>Pseudomonadales</taxon>
        <taxon>Pseudomonadaceae</taxon>
        <taxon>Pseudomonas</taxon>
    </lineage>
</organism>
<evidence type="ECO:0000259" key="7">
    <source>
        <dbReference type="PROSITE" id="PS52053"/>
    </source>
</evidence>
<dbReference type="RefSeq" id="WP_273894317.1">
    <property type="nucleotide sequence ID" value="NZ_JAMDGP010000018.1"/>
</dbReference>
<evidence type="ECO:0000256" key="3">
    <source>
        <dbReference type="ARBA" id="ARBA00022614"/>
    </source>
</evidence>
<gene>
    <name evidence="8" type="ORF">M5G17_18210</name>
</gene>
<comment type="caution">
    <text evidence="8">The sequence shown here is derived from an EMBL/GenBank/DDBJ whole genome shotgun (WGS) entry which is preliminary data.</text>
</comment>
<feature type="active site" description="Glycyl thioester intermediate" evidence="6">
    <location>
        <position position="1369"/>
    </location>
</feature>
<keyword evidence="6" id="KW-0964">Secreted</keyword>